<keyword evidence="2" id="KW-1185">Reference proteome</keyword>
<dbReference type="Proteomes" id="UP000253426">
    <property type="component" value="Unassembled WGS sequence"/>
</dbReference>
<comment type="caution">
    <text evidence="1">The sequence shown here is derived from an EMBL/GenBank/DDBJ whole genome shotgun (WGS) entry which is preliminary data.</text>
</comment>
<organism evidence="1 2">
    <name type="scientific">Roseimicrobium gellanilyticum</name>
    <dbReference type="NCBI Taxonomy" id="748857"/>
    <lineage>
        <taxon>Bacteria</taxon>
        <taxon>Pseudomonadati</taxon>
        <taxon>Verrucomicrobiota</taxon>
        <taxon>Verrucomicrobiia</taxon>
        <taxon>Verrucomicrobiales</taxon>
        <taxon>Verrucomicrobiaceae</taxon>
        <taxon>Roseimicrobium</taxon>
    </lineage>
</organism>
<sequence>MNDLTARLRKLAALLEEKGAELEGKSWNTAVTGFGKALAKFEGSAEDAAKGLAPGLRDLGKLFESPDKKLLDESVMKKLYKEILDARTPKDVTAAKMRAAFLTEVKKQGGTAAKKALNLAQEVISELKAPKEKPSKEADKLRLELHRLGMLADDDQREYELAKRFSDKADLKRLAQAAGLPVAKDAKRPALATAVLTAAKRVAAHTVPV</sequence>
<dbReference type="RefSeq" id="WP_113961148.1">
    <property type="nucleotide sequence ID" value="NZ_QNRR01000012.1"/>
</dbReference>
<dbReference type="AlphaFoldDB" id="A0A366H771"/>
<dbReference type="OrthoDB" id="195016at2"/>
<name>A0A366H771_9BACT</name>
<dbReference type="EMBL" id="QNRR01000012">
    <property type="protein sequence ID" value="RBP38010.1"/>
    <property type="molecule type" value="Genomic_DNA"/>
</dbReference>
<gene>
    <name evidence="1" type="ORF">DES53_1128</name>
</gene>
<evidence type="ECO:0000313" key="1">
    <source>
        <dbReference type="EMBL" id="RBP38010.1"/>
    </source>
</evidence>
<proteinExistence type="predicted"/>
<protein>
    <submittedName>
        <fullName evidence="1">Uncharacterized protein</fullName>
    </submittedName>
</protein>
<accession>A0A366H771</accession>
<reference evidence="1 2" key="1">
    <citation type="submission" date="2018-06" db="EMBL/GenBank/DDBJ databases">
        <title>Genomic Encyclopedia of Type Strains, Phase IV (KMG-IV): sequencing the most valuable type-strain genomes for metagenomic binning, comparative biology and taxonomic classification.</title>
        <authorList>
            <person name="Goeker M."/>
        </authorList>
    </citation>
    <scope>NUCLEOTIDE SEQUENCE [LARGE SCALE GENOMIC DNA]</scope>
    <source>
        <strain evidence="1 2">DSM 25532</strain>
    </source>
</reference>
<evidence type="ECO:0000313" key="2">
    <source>
        <dbReference type="Proteomes" id="UP000253426"/>
    </source>
</evidence>